<dbReference type="AlphaFoldDB" id="A0A0D2J9B9"/>
<feature type="domain" description="4Fe-4S ferredoxin-type" evidence="9">
    <location>
        <begin position="50"/>
        <end position="81"/>
    </location>
</feature>
<name>A0A0D2J9B9_9BACT</name>
<evidence type="ECO:0000256" key="7">
    <source>
        <dbReference type="ARBA" id="ARBA00023014"/>
    </source>
</evidence>
<keyword evidence="3" id="KW-0479">Metal-binding</keyword>
<dbReference type="InterPro" id="IPR017900">
    <property type="entry name" value="4Fe4S_Fe_S_CS"/>
</dbReference>
<evidence type="ECO:0000256" key="3">
    <source>
        <dbReference type="ARBA" id="ARBA00022723"/>
    </source>
</evidence>
<keyword evidence="1" id="KW-0813">Transport</keyword>
<dbReference type="OrthoDB" id="9789030at2"/>
<keyword evidence="11" id="KW-1185">Reference proteome</keyword>
<accession>A0A0D2J9B9</accession>
<evidence type="ECO:0000256" key="5">
    <source>
        <dbReference type="ARBA" id="ARBA00022982"/>
    </source>
</evidence>
<dbReference type="EMBL" id="AZAC01000008">
    <property type="protein sequence ID" value="KIX14749.1"/>
    <property type="molecule type" value="Genomic_DNA"/>
</dbReference>
<evidence type="ECO:0000256" key="2">
    <source>
        <dbReference type="ARBA" id="ARBA00022485"/>
    </source>
</evidence>
<evidence type="ECO:0000256" key="4">
    <source>
        <dbReference type="ARBA" id="ARBA00022737"/>
    </source>
</evidence>
<dbReference type="SUPFAM" id="SSF54862">
    <property type="entry name" value="4Fe-4S ferredoxins"/>
    <property type="match status" value="1"/>
</dbReference>
<keyword evidence="5" id="KW-0249">Electron transport</keyword>
<dbReference type="GO" id="GO:0051539">
    <property type="term" value="F:4 iron, 4 sulfur cluster binding"/>
    <property type="evidence" value="ECO:0007669"/>
    <property type="project" value="UniProtKB-KW"/>
</dbReference>
<dbReference type="PROSITE" id="PS51379">
    <property type="entry name" value="4FE4S_FER_2"/>
    <property type="match status" value="3"/>
</dbReference>
<reference evidence="10 11" key="1">
    <citation type="submission" date="2013-11" db="EMBL/GenBank/DDBJ databases">
        <title>Metagenomic analysis of a methanogenic consortium involved in long chain n-alkane degradation.</title>
        <authorList>
            <person name="Davidova I.A."/>
            <person name="Callaghan A.V."/>
            <person name="Wawrik B."/>
            <person name="Pruitt S."/>
            <person name="Marks C."/>
            <person name="Duncan K.E."/>
            <person name="Suflita J.M."/>
        </authorList>
    </citation>
    <scope>NUCLEOTIDE SEQUENCE [LARGE SCALE GENOMIC DNA]</scope>
    <source>
        <strain evidence="10 11">SPR</strain>
    </source>
</reference>
<dbReference type="InterPro" id="IPR017896">
    <property type="entry name" value="4Fe4S_Fe-S-bd"/>
</dbReference>
<keyword evidence="4" id="KW-0677">Repeat</keyword>
<feature type="domain" description="4Fe-4S ferredoxin-type" evidence="9">
    <location>
        <begin position="4"/>
        <end position="34"/>
    </location>
</feature>
<dbReference type="Pfam" id="PF13247">
    <property type="entry name" value="Fer4_11"/>
    <property type="match status" value="1"/>
</dbReference>
<keyword evidence="6" id="KW-0408">Iron</keyword>
<organism evidence="10 11">
    <name type="scientific">Dethiosulfatarculus sandiegensis</name>
    <dbReference type="NCBI Taxonomy" id="1429043"/>
    <lineage>
        <taxon>Bacteria</taxon>
        <taxon>Pseudomonadati</taxon>
        <taxon>Thermodesulfobacteriota</taxon>
        <taxon>Desulfarculia</taxon>
        <taxon>Desulfarculales</taxon>
        <taxon>Desulfarculaceae</taxon>
        <taxon>Dethiosulfatarculus</taxon>
    </lineage>
</organism>
<keyword evidence="2" id="KW-0004">4Fe-4S</keyword>
<proteinExistence type="predicted"/>
<evidence type="ECO:0000313" key="10">
    <source>
        <dbReference type="EMBL" id="KIX14749.1"/>
    </source>
</evidence>
<feature type="domain" description="4Fe-4S ferredoxin-type" evidence="9">
    <location>
        <begin position="82"/>
        <end position="111"/>
    </location>
</feature>
<feature type="region of interest" description="Disordered" evidence="8">
    <location>
        <begin position="164"/>
        <end position="213"/>
    </location>
</feature>
<sequence>MSDYYLFQDQDNCIGCLSCQVHCKAHKGLPVGPQPTQIVTVGPKMVHGLPRAAFIYMPCFHCQRPWCVSACPTGAMQKRDDGIVFVDESLCVGCKSCMLACPWGAPQWNPETRKVVKCDYCMDRLDQGLLPACVNNCTTSCLHFGKPDALPNLKRERYAKKVAFDRERDEDPVPQAPARGWREMGSGGITREETKAERIHGTPLPRKIAKKKK</sequence>
<gene>
    <name evidence="10" type="ORF">X474_06300</name>
</gene>
<dbReference type="STRING" id="1429043.X474_06300"/>
<evidence type="ECO:0000256" key="8">
    <source>
        <dbReference type="SAM" id="MobiDB-lite"/>
    </source>
</evidence>
<keyword evidence="7" id="KW-0411">Iron-sulfur</keyword>
<evidence type="ECO:0000259" key="9">
    <source>
        <dbReference type="PROSITE" id="PS51379"/>
    </source>
</evidence>
<dbReference type="PANTHER" id="PTHR43177">
    <property type="entry name" value="PROTEIN NRFC"/>
    <property type="match status" value="1"/>
</dbReference>
<comment type="caution">
    <text evidence="10">The sequence shown here is derived from an EMBL/GenBank/DDBJ whole genome shotgun (WGS) entry which is preliminary data.</text>
</comment>
<dbReference type="CDD" id="cd10553">
    <property type="entry name" value="PhsB_like"/>
    <property type="match status" value="1"/>
</dbReference>
<evidence type="ECO:0000256" key="1">
    <source>
        <dbReference type="ARBA" id="ARBA00022448"/>
    </source>
</evidence>
<dbReference type="PROSITE" id="PS00198">
    <property type="entry name" value="4FE4S_FER_1"/>
    <property type="match status" value="1"/>
</dbReference>
<evidence type="ECO:0000313" key="11">
    <source>
        <dbReference type="Proteomes" id="UP000032233"/>
    </source>
</evidence>
<dbReference type="Proteomes" id="UP000032233">
    <property type="component" value="Unassembled WGS sequence"/>
</dbReference>
<evidence type="ECO:0000256" key="6">
    <source>
        <dbReference type="ARBA" id="ARBA00023004"/>
    </source>
</evidence>
<dbReference type="InterPro" id="IPR050954">
    <property type="entry name" value="ET_IronSulfur_Cluster-Binding"/>
</dbReference>
<dbReference type="Gene3D" id="3.30.70.20">
    <property type="match status" value="2"/>
</dbReference>
<dbReference type="RefSeq" id="WP_082464175.1">
    <property type="nucleotide sequence ID" value="NZ_AZAC01000008.1"/>
</dbReference>
<dbReference type="InParanoid" id="A0A0D2J9B9"/>
<protein>
    <submittedName>
        <fullName evidence="10">4Fe-4S ferredoxin</fullName>
    </submittedName>
</protein>
<dbReference type="GO" id="GO:0046872">
    <property type="term" value="F:metal ion binding"/>
    <property type="evidence" value="ECO:0007669"/>
    <property type="project" value="UniProtKB-KW"/>
</dbReference>
<feature type="compositionally biased region" description="Basic and acidic residues" evidence="8">
    <location>
        <begin position="190"/>
        <end position="200"/>
    </location>
</feature>
<dbReference type="PANTHER" id="PTHR43177:SF5">
    <property type="entry name" value="ANAEROBIC DIMETHYL SULFOXIDE REDUCTASE CHAIN B-RELATED"/>
    <property type="match status" value="1"/>
</dbReference>